<evidence type="ECO:0000313" key="3">
    <source>
        <dbReference type="Proteomes" id="UP000020561"/>
    </source>
</evidence>
<accession>X7ZB43</accession>
<proteinExistence type="predicted"/>
<reference evidence="2 3" key="1">
    <citation type="submission" date="2013-12" db="EMBL/GenBank/DDBJ databases">
        <authorList>
            <person name="Brown-Elliot B."/>
            <person name="Wallace R."/>
            <person name="Lenaerts A."/>
            <person name="Ordway D."/>
            <person name="DeGroote M.A."/>
            <person name="Parker T."/>
            <person name="Sizemore C."/>
            <person name="Tallon L.J."/>
            <person name="Sadzewicz L.K."/>
            <person name="Sengamalay N."/>
            <person name="Fraser C.M."/>
            <person name="Hine E."/>
            <person name="Shefchek K.A."/>
            <person name="Das S.P."/>
            <person name="Tettelin H."/>
        </authorList>
    </citation>
    <scope>NUCLEOTIDE SEQUENCE [LARGE SCALE GENOMIC DNA]</scope>
    <source>
        <strain evidence="2 3">662</strain>
    </source>
</reference>
<comment type="caution">
    <text evidence="2">The sequence shown here is derived from an EMBL/GenBank/DDBJ whole genome shotgun (WGS) entry which is preliminary data.</text>
</comment>
<evidence type="ECO:0000256" key="1">
    <source>
        <dbReference type="SAM" id="MobiDB-lite"/>
    </source>
</evidence>
<dbReference type="EMBL" id="JAOA01000006">
    <property type="protein sequence ID" value="EUA16614.1"/>
    <property type="molecule type" value="Genomic_DNA"/>
</dbReference>
<sequence length="37" mass="3532">MAPVDGGGERFHGGSPSSAGGHALAAMPVGPARSERG</sequence>
<feature type="compositionally biased region" description="Low complexity" evidence="1">
    <location>
        <begin position="13"/>
        <end position="26"/>
    </location>
</feature>
<gene>
    <name evidence="2" type="ORF">I545_4040</name>
</gene>
<organism evidence="2 3">
    <name type="scientific">Mycobacterium kansasii 662</name>
    <dbReference type="NCBI Taxonomy" id="1299326"/>
    <lineage>
        <taxon>Bacteria</taxon>
        <taxon>Bacillati</taxon>
        <taxon>Actinomycetota</taxon>
        <taxon>Actinomycetes</taxon>
        <taxon>Mycobacteriales</taxon>
        <taxon>Mycobacteriaceae</taxon>
        <taxon>Mycobacterium</taxon>
    </lineage>
</organism>
<dbReference type="PATRIC" id="fig|1299326.3.peg.3880"/>
<evidence type="ECO:0000313" key="2">
    <source>
        <dbReference type="EMBL" id="EUA16614.1"/>
    </source>
</evidence>
<feature type="region of interest" description="Disordered" evidence="1">
    <location>
        <begin position="1"/>
        <end position="37"/>
    </location>
</feature>
<dbReference type="AlphaFoldDB" id="X7ZB43"/>
<name>X7ZB43_MYCKA</name>
<dbReference type="Proteomes" id="UP000020561">
    <property type="component" value="Unassembled WGS sequence"/>
</dbReference>
<protein>
    <submittedName>
        <fullName evidence="2">Uncharacterized protein</fullName>
    </submittedName>
</protein>